<reference evidence="3" key="1">
    <citation type="submission" date="2021-03" db="EMBL/GenBank/DDBJ databases">
        <title>Comparative genomics and phylogenomic investigation of the class Geoglossomycetes provide insights into ecological specialization and systematics.</title>
        <authorList>
            <person name="Melie T."/>
            <person name="Pirro S."/>
            <person name="Miller A.N."/>
            <person name="Quandt A."/>
        </authorList>
    </citation>
    <scope>NUCLEOTIDE SEQUENCE</scope>
    <source>
        <strain evidence="3">CAQ_001_2017</strain>
    </source>
</reference>
<dbReference type="Proteomes" id="UP000750711">
    <property type="component" value="Unassembled WGS sequence"/>
</dbReference>
<gene>
    <name evidence="3" type="ORF">GP486_008861</name>
</gene>
<accession>A0A9P8HSP8</accession>
<dbReference type="InterPro" id="IPR036291">
    <property type="entry name" value="NAD(P)-bd_dom_sf"/>
</dbReference>
<name>A0A9P8HSP8_9PEZI</name>
<dbReference type="GO" id="GO:0004412">
    <property type="term" value="F:homoserine dehydrogenase activity"/>
    <property type="evidence" value="ECO:0007669"/>
    <property type="project" value="InterPro"/>
</dbReference>
<dbReference type="Gene3D" id="3.40.50.720">
    <property type="entry name" value="NAD(P)-binding Rossmann-like Domain"/>
    <property type="match status" value="1"/>
</dbReference>
<dbReference type="GO" id="GO:0050661">
    <property type="term" value="F:NADP binding"/>
    <property type="evidence" value="ECO:0007669"/>
    <property type="project" value="InterPro"/>
</dbReference>
<dbReference type="InterPro" id="IPR011147">
    <property type="entry name" value="Bifunc_Aspkin/hSer_DH"/>
</dbReference>
<protein>
    <recommendedName>
        <fullName evidence="2">Aspartate/homoserine dehydrogenase NAD-binding domain-containing protein</fullName>
    </recommendedName>
</protein>
<dbReference type="EMBL" id="JAGHQM010004232">
    <property type="protein sequence ID" value="KAH0536748.1"/>
    <property type="molecule type" value="Genomic_DNA"/>
</dbReference>
<sequence length="159" mass="17082">MAQLRALSDRLSQSQTSPTHLSLVLVSRSSKLLYSEDFRPLSLSSWDADLQASTLPILAPAQIAEHLGRAPERVVLVDNTSSEDVAAHYPLFLKRGVSVVTPNKKAFSGSYALWEDIVAATNSPGGGLAFHESSVGAGLPVISTLKELVDTGDEIRRIE</sequence>
<keyword evidence="1" id="KW-0521">NADP</keyword>
<feature type="domain" description="Aspartate/homoserine dehydrogenase NAD-binding" evidence="2">
    <location>
        <begin position="12"/>
        <end position="125"/>
    </location>
</feature>
<dbReference type="InterPro" id="IPR005106">
    <property type="entry name" value="Asp/hSer_DH_NAD-bd"/>
</dbReference>
<evidence type="ECO:0000259" key="2">
    <source>
        <dbReference type="Pfam" id="PF03447"/>
    </source>
</evidence>
<evidence type="ECO:0000313" key="4">
    <source>
        <dbReference type="Proteomes" id="UP000750711"/>
    </source>
</evidence>
<keyword evidence="4" id="KW-1185">Reference proteome</keyword>
<feature type="non-terminal residue" evidence="3">
    <location>
        <position position="159"/>
    </location>
</feature>
<dbReference type="Pfam" id="PF03447">
    <property type="entry name" value="NAD_binding_3"/>
    <property type="match status" value="1"/>
</dbReference>
<evidence type="ECO:0000313" key="3">
    <source>
        <dbReference type="EMBL" id="KAH0536748.1"/>
    </source>
</evidence>
<dbReference type="SUPFAM" id="SSF51735">
    <property type="entry name" value="NAD(P)-binding Rossmann-fold domains"/>
    <property type="match status" value="1"/>
</dbReference>
<evidence type="ECO:0000256" key="1">
    <source>
        <dbReference type="ARBA" id="ARBA00022857"/>
    </source>
</evidence>
<dbReference type="PANTHER" id="PTHR43070:SF5">
    <property type="entry name" value="HOMOSERINE DEHYDROGENASE"/>
    <property type="match status" value="1"/>
</dbReference>
<comment type="caution">
    <text evidence="3">The sequence shown here is derived from an EMBL/GenBank/DDBJ whole genome shotgun (WGS) entry which is preliminary data.</text>
</comment>
<dbReference type="PANTHER" id="PTHR43070">
    <property type="match status" value="1"/>
</dbReference>
<dbReference type="AlphaFoldDB" id="A0A9P8HSP8"/>
<dbReference type="GO" id="GO:0009067">
    <property type="term" value="P:aspartate family amino acid biosynthetic process"/>
    <property type="evidence" value="ECO:0007669"/>
    <property type="project" value="InterPro"/>
</dbReference>
<dbReference type="GO" id="GO:0009090">
    <property type="term" value="P:homoserine biosynthetic process"/>
    <property type="evidence" value="ECO:0007669"/>
    <property type="project" value="TreeGrafter"/>
</dbReference>
<organism evidence="3 4">
    <name type="scientific">Trichoglossum hirsutum</name>
    <dbReference type="NCBI Taxonomy" id="265104"/>
    <lineage>
        <taxon>Eukaryota</taxon>
        <taxon>Fungi</taxon>
        <taxon>Dikarya</taxon>
        <taxon>Ascomycota</taxon>
        <taxon>Pezizomycotina</taxon>
        <taxon>Geoglossomycetes</taxon>
        <taxon>Geoglossales</taxon>
        <taxon>Geoglossaceae</taxon>
        <taxon>Trichoglossum</taxon>
    </lineage>
</organism>
<proteinExistence type="predicted"/>